<dbReference type="SUPFAM" id="SSF56317">
    <property type="entry name" value="Carbon-nitrogen hydrolase"/>
    <property type="match status" value="1"/>
</dbReference>
<dbReference type="AlphaFoldDB" id="A0A9W6D248"/>
<reference evidence="3" key="1">
    <citation type="submission" date="2022-12" db="EMBL/GenBank/DDBJ databases">
        <title>Reference genome sequencing for broad-spectrum identification of bacterial and archaeal isolates by mass spectrometry.</title>
        <authorList>
            <person name="Sekiguchi Y."/>
            <person name="Tourlousse D.M."/>
        </authorList>
    </citation>
    <scope>NUCLEOTIDE SEQUENCE</scope>
    <source>
        <strain evidence="3">ASRB1</strain>
    </source>
</reference>
<proteinExistence type="predicted"/>
<dbReference type="CDD" id="cd07197">
    <property type="entry name" value="nitrilase"/>
    <property type="match status" value="1"/>
</dbReference>
<dbReference type="GO" id="GO:0016811">
    <property type="term" value="F:hydrolase activity, acting on carbon-nitrogen (but not peptide) bonds, in linear amides"/>
    <property type="evidence" value="ECO:0007669"/>
    <property type="project" value="UniProtKB-ARBA"/>
</dbReference>
<protein>
    <recommendedName>
        <fullName evidence="2">CN hydrolase domain-containing protein</fullName>
    </recommendedName>
</protein>
<feature type="domain" description="CN hydrolase" evidence="2">
    <location>
        <begin position="5"/>
        <end position="240"/>
    </location>
</feature>
<dbReference type="PANTHER" id="PTHR43674">
    <property type="entry name" value="NITRILASE C965.09-RELATED"/>
    <property type="match status" value="1"/>
</dbReference>
<evidence type="ECO:0000313" key="4">
    <source>
        <dbReference type="Proteomes" id="UP001144372"/>
    </source>
</evidence>
<dbReference type="EMBL" id="BSDR01000001">
    <property type="protein sequence ID" value="GLI33218.1"/>
    <property type="molecule type" value="Genomic_DNA"/>
</dbReference>
<keyword evidence="4" id="KW-1185">Reference proteome</keyword>
<keyword evidence="1" id="KW-0378">Hydrolase</keyword>
<evidence type="ECO:0000259" key="2">
    <source>
        <dbReference type="PROSITE" id="PS50263"/>
    </source>
</evidence>
<organism evidence="3 4">
    <name type="scientific">Desulforhabdus amnigena</name>
    <dbReference type="NCBI Taxonomy" id="40218"/>
    <lineage>
        <taxon>Bacteria</taxon>
        <taxon>Pseudomonadati</taxon>
        <taxon>Thermodesulfobacteriota</taxon>
        <taxon>Syntrophobacteria</taxon>
        <taxon>Syntrophobacterales</taxon>
        <taxon>Syntrophobacteraceae</taxon>
        <taxon>Desulforhabdus</taxon>
    </lineage>
</organism>
<name>A0A9W6D248_9BACT</name>
<evidence type="ECO:0000256" key="1">
    <source>
        <dbReference type="ARBA" id="ARBA00022801"/>
    </source>
</evidence>
<dbReference type="Pfam" id="PF00795">
    <property type="entry name" value="CN_hydrolase"/>
    <property type="match status" value="1"/>
</dbReference>
<gene>
    <name evidence="3" type="ORF">DAMNIGENAA_06510</name>
</gene>
<accession>A0A9W6D248</accession>
<dbReference type="PROSITE" id="PS50263">
    <property type="entry name" value="CN_HYDROLASE"/>
    <property type="match status" value="1"/>
</dbReference>
<dbReference type="InterPro" id="IPR050345">
    <property type="entry name" value="Aliph_Amidase/BUP"/>
</dbReference>
<sequence>MQDTIRVALIQPKPYPSLDDPRNIGHAMQLLERCRGERLDVICFPEYFPYQGERELAGAARQHKAYIIAGLVEAEGEKLYNTATLFDRAGRLLGRQRKRNVSVLEREQLGISAGDGVFRAFATDFGKIGIPVCIDFWGQPEAGKQLAEQGVDVVFNISLFPVLRGHWKVGVLTRAFDNFFAVAGVNTADYNALFGEKRIHHHGGGSFVIYPPKMLDKQDFRRWIKSLNDIEDWVRVKLDGLEQVHFVEIHLGTVRRFREDFRNRFGFRQY</sequence>
<comment type="caution">
    <text evidence="3">The sequence shown here is derived from an EMBL/GenBank/DDBJ whole genome shotgun (WGS) entry which is preliminary data.</text>
</comment>
<dbReference type="InterPro" id="IPR036526">
    <property type="entry name" value="C-N_Hydrolase_sf"/>
</dbReference>
<dbReference type="Proteomes" id="UP001144372">
    <property type="component" value="Unassembled WGS sequence"/>
</dbReference>
<dbReference type="InterPro" id="IPR003010">
    <property type="entry name" value="C-N_Hydrolase"/>
</dbReference>
<evidence type="ECO:0000313" key="3">
    <source>
        <dbReference type="EMBL" id="GLI33218.1"/>
    </source>
</evidence>
<dbReference type="Gene3D" id="3.60.110.10">
    <property type="entry name" value="Carbon-nitrogen hydrolase"/>
    <property type="match status" value="1"/>
</dbReference>
<dbReference type="PANTHER" id="PTHR43674:SF2">
    <property type="entry name" value="BETA-UREIDOPROPIONASE"/>
    <property type="match status" value="1"/>
</dbReference>